<reference evidence="3" key="2">
    <citation type="submission" date="2015-01" db="EMBL/GenBank/DDBJ databases">
        <title>Evolutionary Origins and Diversification of the Mycorrhizal Mutualists.</title>
        <authorList>
            <consortium name="DOE Joint Genome Institute"/>
            <consortium name="Mycorrhizal Genomics Consortium"/>
            <person name="Kohler A."/>
            <person name="Kuo A."/>
            <person name="Nagy L.G."/>
            <person name="Floudas D."/>
            <person name="Copeland A."/>
            <person name="Barry K.W."/>
            <person name="Cichocki N."/>
            <person name="Veneault-Fourrey C."/>
            <person name="LaButti K."/>
            <person name="Lindquist E.A."/>
            <person name="Lipzen A."/>
            <person name="Lundell T."/>
            <person name="Morin E."/>
            <person name="Murat C."/>
            <person name="Riley R."/>
            <person name="Ohm R."/>
            <person name="Sun H."/>
            <person name="Tunlid A."/>
            <person name="Henrissat B."/>
            <person name="Grigoriev I.V."/>
            <person name="Hibbett D.S."/>
            <person name="Martin F."/>
        </authorList>
    </citation>
    <scope>NUCLEOTIDE SEQUENCE [LARGE SCALE GENOMIC DNA]</scope>
    <source>
        <strain evidence="3">Ve08.2h10</strain>
    </source>
</reference>
<evidence type="ECO:0000313" key="2">
    <source>
        <dbReference type="EMBL" id="KIK73545.1"/>
    </source>
</evidence>
<accession>A0A0D0D8U2</accession>
<dbReference type="Proteomes" id="UP000054538">
    <property type="component" value="Unassembled WGS sequence"/>
</dbReference>
<name>A0A0D0D8U2_9AGAM</name>
<dbReference type="InParanoid" id="A0A0D0D8U2"/>
<gene>
    <name evidence="2" type="ORF">PAXRUDRAFT_178145</name>
</gene>
<proteinExistence type="predicted"/>
<dbReference type="AlphaFoldDB" id="A0A0D0D8U2"/>
<feature type="chain" id="PRO_5002208913" evidence="1">
    <location>
        <begin position="25"/>
        <end position="74"/>
    </location>
</feature>
<dbReference type="EMBL" id="KN829638">
    <property type="protein sequence ID" value="KIK73545.1"/>
    <property type="molecule type" value="Genomic_DNA"/>
</dbReference>
<evidence type="ECO:0000256" key="1">
    <source>
        <dbReference type="SAM" id="SignalP"/>
    </source>
</evidence>
<keyword evidence="1" id="KW-0732">Signal</keyword>
<protein>
    <submittedName>
        <fullName evidence="2">Unplaced genomic scaffold scaffold_4816, whole genome shotgun sequence</fullName>
    </submittedName>
</protein>
<reference evidence="2 3" key="1">
    <citation type="submission" date="2014-04" db="EMBL/GenBank/DDBJ databases">
        <authorList>
            <consortium name="DOE Joint Genome Institute"/>
            <person name="Kuo A."/>
            <person name="Kohler A."/>
            <person name="Jargeat P."/>
            <person name="Nagy L.G."/>
            <person name="Floudas D."/>
            <person name="Copeland A."/>
            <person name="Barry K.W."/>
            <person name="Cichocki N."/>
            <person name="Veneault-Fourrey C."/>
            <person name="LaButti K."/>
            <person name="Lindquist E.A."/>
            <person name="Lipzen A."/>
            <person name="Lundell T."/>
            <person name="Morin E."/>
            <person name="Murat C."/>
            <person name="Sun H."/>
            <person name="Tunlid A."/>
            <person name="Henrissat B."/>
            <person name="Grigoriev I.V."/>
            <person name="Hibbett D.S."/>
            <person name="Martin F."/>
            <person name="Nordberg H.P."/>
            <person name="Cantor M.N."/>
            <person name="Hua S.X."/>
        </authorList>
    </citation>
    <scope>NUCLEOTIDE SEQUENCE [LARGE SCALE GENOMIC DNA]</scope>
    <source>
        <strain evidence="2 3">Ve08.2h10</strain>
    </source>
</reference>
<sequence length="74" mass="8137">MKTSLTRLIVTISLSAYTLVGVHAKCPLCPASVGGVALTKRCTNSGTYRQSRYQKLPVGPGGWIRHCEYDVRIR</sequence>
<organism evidence="2 3">
    <name type="scientific">Paxillus rubicundulus Ve08.2h10</name>
    <dbReference type="NCBI Taxonomy" id="930991"/>
    <lineage>
        <taxon>Eukaryota</taxon>
        <taxon>Fungi</taxon>
        <taxon>Dikarya</taxon>
        <taxon>Basidiomycota</taxon>
        <taxon>Agaricomycotina</taxon>
        <taxon>Agaricomycetes</taxon>
        <taxon>Agaricomycetidae</taxon>
        <taxon>Boletales</taxon>
        <taxon>Paxilineae</taxon>
        <taxon>Paxillaceae</taxon>
        <taxon>Paxillus</taxon>
    </lineage>
</organism>
<evidence type="ECO:0000313" key="3">
    <source>
        <dbReference type="Proteomes" id="UP000054538"/>
    </source>
</evidence>
<dbReference type="HOGENOM" id="CLU_150821_2_0_1"/>
<feature type="signal peptide" evidence="1">
    <location>
        <begin position="1"/>
        <end position="24"/>
    </location>
</feature>
<keyword evidence="3" id="KW-1185">Reference proteome</keyword>